<sequence length="315" mass="34042">MGRWTPVPGVAGRWTPGPASGATHADLAWCGRCNINSCCLHHHETGFHLPTVLHDAGTDTFSHFQLCHYYDYHKHAVPYSLNQPKPSQLAVNRAVTIWRLVLAGRFRLLDQWCSFTELKLSTGPTFPNKYGSFRSPNCSSIANFQPSILIRPHYLCCLPRQTPATSNDVVCASPSWIGPTCLCDSSTHPYTAPCARSPASSAYGPCPTPSLDAPSSSHFCGCALIPGADRLPFSLLLLCPQFRYGSHLCGHSRPTAQPPITALSYVHLLVSVPVSCASCIVFSQPQSAPSGILVSPCSSLTQPLHAPNPFQGPPR</sequence>
<name>A0AAP0FWM2_9ASPA</name>
<comment type="caution">
    <text evidence="1">The sequence shown here is derived from an EMBL/GenBank/DDBJ whole genome shotgun (WGS) entry which is preliminary data.</text>
</comment>
<dbReference type="AlphaFoldDB" id="A0AAP0FWM2"/>
<dbReference type="EMBL" id="JBBWWQ010000018">
    <property type="protein sequence ID" value="KAK8921157.1"/>
    <property type="molecule type" value="Genomic_DNA"/>
</dbReference>
<organism evidence="1 2">
    <name type="scientific">Platanthera zijinensis</name>
    <dbReference type="NCBI Taxonomy" id="2320716"/>
    <lineage>
        <taxon>Eukaryota</taxon>
        <taxon>Viridiplantae</taxon>
        <taxon>Streptophyta</taxon>
        <taxon>Embryophyta</taxon>
        <taxon>Tracheophyta</taxon>
        <taxon>Spermatophyta</taxon>
        <taxon>Magnoliopsida</taxon>
        <taxon>Liliopsida</taxon>
        <taxon>Asparagales</taxon>
        <taxon>Orchidaceae</taxon>
        <taxon>Orchidoideae</taxon>
        <taxon>Orchideae</taxon>
        <taxon>Orchidinae</taxon>
        <taxon>Platanthera</taxon>
    </lineage>
</organism>
<protein>
    <submittedName>
        <fullName evidence="1">Uncharacterized protein</fullName>
    </submittedName>
</protein>
<proteinExistence type="predicted"/>
<evidence type="ECO:0000313" key="2">
    <source>
        <dbReference type="Proteomes" id="UP001418222"/>
    </source>
</evidence>
<dbReference type="Proteomes" id="UP001418222">
    <property type="component" value="Unassembled WGS sequence"/>
</dbReference>
<reference evidence="1 2" key="1">
    <citation type="journal article" date="2022" name="Nat. Plants">
        <title>Genomes of leafy and leafless Platanthera orchids illuminate the evolution of mycoheterotrophy.</title>
        <authorList>
            <person name="Li M.H."/>
            <person name="Liu K.W."/>
            <person name="Li Z."/>
            <person name="Lu H.C."/>
            <person name="Ye Q.L."/>
            <person name="Zhang D."/>
            <person name="Wang J.Y."/>
            <person name="Li Y.F."/>
            <person name="Zhong Z.M."/>
            <person name="Liu X."/>
            <person name="Yu X."/>
            <person name="Liu D.K."/>
            <person name="Tu X.D."/>
            <person name="Liu B."/>
            <person name="Hao Y."/>
            <person name="Liao X.Y."/>
            <person name="Jiang Y.T."/>
            <person name="Sun W.H."/>
            <person name="Chen J."/>
            <person name="Chen Y.Q."/>
            <person name="Ai Y."/>
            <person name="Zhai J.W."/>
            <person name="Wu S.S."/>
            <person name="Zhou Z."/>
            <person name="Hsiao Y.Y."/>
            <person name="Wu W.L."/>
            <person name="Chen Y.Y."/>
            <person name="Lin Y.F."/>
            <person name="Hsu J.L."/>
            <person name="Li C.Y."/>
            <person name="Wang Z.W."/>
            <person name="Zhao X."/>
            <person name="Zhong W.Y."/>
            <person name="Ma X.K."/>
            <person name="Ma L."/>
            <person name="Huang J."/>
            <person name="Chen G.Z."/>
            <person name="Huang M.Z."/>
            <person name="Huang L."/>
            <person name="Peng D.H."/>
            <person name="Luo Y.B."/>
            <person name="Zou S.Q."/>
            <person name="Chen S.P."/>
            <person name="Lan S."/>
            <person name="Tsai W.C."/>
            <person name="Van de Peer Y."/>
            <person name="Liu Z.J."/>
        </authorList>
    </citation>
    <scope>NUCLEOTIDE SEQUENCE [LARGE SCALE GENOMIC DNA]</scope>
    <source>
        <strain evidence="1">Lor287</strain>
    </source>
</reference>
<keyword evidence="2" id="KW-1185">Reference proteome</keyword>
<gene>
    <name evidence="1" type="ORF">KSP39_PZI020216</name>
</gene>
<accession>A0AAP0FWM2</accession>
<evidence type="ECO:0000313" key="1">
    <source>
        <dbReference type="EMBL" id="KAK8921157.1"/>
    </source>
</evidence>